<feature type="transmembrane region" description="Helical" evidence="1">
    <location>
        <begin position="87"/>
        <end position="109"/>
    </location>
</feature>
<evidence type="ECO:0000256" key="1">
    <source>
        <dbReference type="SAM" id="Phobius"/>
    </source>
</evidence>
<dbReference type="Proteomes" id="UP001449225">
    <property type="component" value="Unassembled WGS sequence"/>
</dbReference>
<sequence>MDRETTETKQKDWFENGLMQRLPSDMHDSFTAEQIAALKVAFGARKWGKHPIDLRGTINIWSWRYYFVFLMGRNQRSLSRRERRISLMIKTFCLFLFLAFSTLMGLLVLYLAKSAAGIDLFPGFSLGIWGWFKGTFL</sequence>
<dbReference type="RefSeq" id="WP_342853401.1">
    <property type="nucleotide sequence ID" value="NZ_JBBMRA010000001.1"/>
</dbReference>
<reference evidence="2 3" key="1">
    <citation type="submission" date="2024-03" db="EMBL/GenBank/DDBJ databases">
        <title>Community enrichment and isolation of bacterial strains for fucoidan degradation.</title>
        <authorList>
            <person name="Sichert A."/>
        </authorList>
    </citation>
    <scope>NUCLEOTIDE SEQUENCE [LARGE SCALE GENOMIC DNA]</scope>
    <source>
        <strain evidence="2 3">AS76</strain>
    </source>
</reference>
<gene>
    <name evidence="2" type="ORF">WNY58_00815</name>
</gene>
<dbReference type="EMBL" id="JBBMRA010000001">
    <property type="protein sequence ID" value="MEM5534919.1"/>
    <property type="molecule type" value="Genomic_DNA"/>
</dbReference>
<name>A0ABU9TNV3_9GAMM</name>
<evidence type="ECO:0000313" key="3">
    <source>
        <dbReference type="Proteomes" id="UP001449225"/>
    </source>
</evidence>
<feature type="transmembrane region" description="Helical" evidence="1">
    <location>
        <begin position="115"/>
        <end position="132"/>
    </location>
</feature>
<keyword evidence="1" id="KW-0812">Transmembrane</keyword>
<accession>A0ABU9TNV3</accession>
<organism evidence="2 3">
    <name type="scientific">Neptuniibacter pectenicola</name>
    <dbReference type="NCBI Taxonomy" id="1806669"/>
    <lineage>
        <taxon>Bacteria</taxon>
        <taxon>Pseudomonadati</taxon>
        <taxon>Pseudomonadota</taxon>
        <taxon>Gammaproteobacteria</taxon>
        <taxon>Oceanospirillales</taxon>
        <taxon>Oceanospirillaceae</taxon>
        <taxon>Neptuniibacter</taxon>
    </lineage>
</organism>
<keyword evidence="1" id="KW-0472">Membrane</keyword>
<keyword evidence="3" id="KW-1185">Reference proteome</keyword>
<proteinExistence type="predicted"/>
<protein>
    <submittedName>
        <fullName evidence="2">3-phosphoshikimate 1-carboxyvinyltransferase</fullName>
    </submittedName>
</protein>
<comment type="caution">
    <text evidence="2">The sequence shown here is derived from an EMBL/GenBank/DDBJ whole genome shotgun (WGS) entry which is preliminary data.</text>
</comment>
<evidence type="ECO:0000313" key="2">
    <source>
        <dbReference type="EMBL" id="MEM5534919.1"/>
    </source>
</evidence>
<keyword evidence="1" id="KW-1133">Transmembrane helix</keyword>